<dbReference type="Gene3D" id="3.40.50.150">
    <property type="entry name" value="Vaccinia Virus protein VP39"/>
    <property type="match status" value="1"/>
</dbReference>
<dbReference type="HOGENOM" id="CLU_049749_4_0_9"/>
<evidence type="ECO:0000259" key="4">
    <source>
        <dbReference type="Pfam" id="PF08241"/>
    </source>
</evidence>
<evidence type="ECO:0000256" key="1">
    <source>
        <dbReference type="ARBA" id="ARBA00022603"/>
    </source>
</evidence>
<dbReference type="AlphaFoldDB" id="B1HZC8"/>
<dbReference type="EnsemblBacteria" id="ACA40225">
    <property type="protein sequence ID" value="ACA40225"/>
    <property type="gene ID" value="Bsph_2685"/>
</dbReference>
<protein>
    <recommendedName>
        <fullName evidence="4">Methyltransferase type 11 domain-containing protein</fullName>
    </recommendedName>
</protein>
<dbReference type="SUPFAM" id="SSF53335">
    <property type="entry name" value="S-adenosyl-L-methionine-dependent methyltransferases"/>
    <property type="match status" value="1"/>
</dbReference>
<reference evidence="5 6" key="1">
    <citation type="journal article" date="2008" name="J. Bacteriol.">
        <title>Complete genome sequence of the mosquitocidal bacterium Bacillus sphaericus C3-41 and comparison with those of closely related Bacillus species.</title>
        <authorList>
            <person name="Hu X."/>
            <person name="Fan W."/>
            <person name="Han B."/>
            <person name="Liu H."/>
            <person name="Zheng D."/>
            <person name="Li Q."/>
            <person name="Dong W."/>
            <person name="Yan J."/>
            <person name="Gao M."/>
            <person name="Berry C."/>
            <person name="Yuan Z."/>
        </authorList>
    </citation>
    <scope>NUCLEOTIDE SEQUENCE [LARGE SCALE GENOMIC DNA]</scope>
    <source>
        <strain evidence="5 6">C3-41</strain>
    </source>
</reference>
<dbReference type="Pfam" id="PF08241">
    <property type="entry name" value="Methyltransf_11"/>
    <property type="match status" value="1"/>
</dbReference>
<sequence length="253" mass="29316">MFHKLEVKMKQNIYDNPEFFNQYKALRQRPTNYNRLLEQPTMKSLLPPLTNLQVLDIGCGMGEFAQYCIQHHAKHVTALDVSSNMLSIAQSENAHPQIDYKLQAIEDYEASANRFDCITSSLSLHYVENFEAVIGQIARMLRPDGVFIFSVEHPIATARRTTEDNWMYDEQGKQLHYAMDHYQEEGIRQQTWLVEGVVKYHRTIATIINTLIDHGLSIDKIVEPHPSDEAIQQLPSIEKELRRPSFLFVKAKK</sequence>
<evidence type="ECO:0000313" key="6">
    <source>
        <dbReference type="Proteomes" id="UP000002164"/>
    </source>
</evidence>
<dbReference type="InterPro" id="IPR013216">
    <property type="entry name" value="Methyltransf_11"/>
</dbReference>
<keyword evidence="2" id="KW-0808">Transferase</keyword>
<gene>
    <name evidence="5" type="ordered locus">Bsph_2685</name>
</gene>
<dbReference type="GO" id="GO:0032259">
    <property type="term" value="P:methylation"/>
    <property type="evidence" value="ECO:0007669"/>
    <property type="project" value="UniProtKB-KW"/>
</dbReference>
<organism evidence="5 6">
    <name type="scientific">Lysinibacillus sphaericus (strain C3-41)</name>
    <dbReference type="NCBI Taxonomy" id="444177"/>
    <lineage>
        <taxon>Bacteria</taxon>
        <taxon>Bacillati</taxon>
        <taxon>Bacillota</taxon>
        <taxon>Bacilli</taxon>
        <taxon>Bacillales</taxon>
        <taxon>Bacillaceae</taxon>
        <taxon>Lysinibacillus</taxon>
    </lineage>
</organism>
<dbReference type="PANTHER" id="PTHR43464:SF19">
    <property type="entry name" value="UBIQUINONE BIOSYNTHESIS O-METHYLTRANSFERASE, MITOCHONDRIAL"/>
    <property type="match status" value="1"/>
</dbReference>
<evidence type="ECO:0000256" key="3">
    <source>
        <dbReference type="ARBA" id="ARBA00022691"/>
    </source>
</evidence>
<dbReference type="Proteomes" id="UP000002164">
    <property type="component" value="Chromosome"/>
</dbReference>
<dbReference type="EMBL" id="CP000817">
    <property type="protein sequence ID" value="ACA40225.1"/>
    <property type="molecule type" value="Genomic_DNA"/>
</dbReference>
<keyword evidence="1" id="KW-0489">Methyltransferase</keyword>
<evidence type="ECO:0000313" key="5">
    <source>
        <dbReference type="EMBL" id="ACA40225.1"/>
    </source>
</evidence>
<proteinExistence type="predicted"/>
<dbReference type="InterPro" id="IPR029063">
    <property type="entry name" value="SAM-dependent_MTases_sf"/>
</dbReference>
<dbReference type="KEGG" id="lsp:Bsph_2685"/>
<feature type="domain" description="Methyltransferase type 11" evidence="4">
    <location>
        <begin position="55"/>
        <end position="149"/>
    </location>
</feature>
<dbReference type="CDD" id="cd02440">
    <property type="entry name" value="AdoMet_MTases"/>
    <property type="match status" value="1"/>
</dbReference>
<name>B1HZC8_LYSSC</name>
<dbReference type="PANTHER" id="PTHR43464">
    <property type="entry name" value="METHYLTRANSFERASE"/>
    <property type="match status" value="1"/>
</dbReference>
<dbReference type="GO" id="GO:0008757">
    <property type="term" value="F:S-adenosylmethionine-dependent methyltransferase activity"/>
    <property type="evidence" value="ECO:0007669"/>
    <property type="project" value="InterPro"/>
</dbReference>
<accession>B1HZC8</accession>
<keyword evidence="3" id="KW-0949">S-adenosyl-L-methionine</keyword>
<evidence type="ECO:0000256" key="2">
    <source>
        <dbReference type="ARBA" id="ARBA00022679"/>
    </source>
</evidence>